<evidence type="ECO:0000256" key="1">
    <source>
        <dbReference type="ARBA" id="ARBA00004123"/>
    </source>
</evidence>
<dbReference type="Pfam" id="PF06391">
    <property type="entry name" value="MAT1"/>
    <property type="match status" value="1"/>
</dbReference>
<evidence type="ECO:0000256" key="5">
    <source>
        <dbReference type="ARBA" id="ARBA00022833"/>
    </source>
</evidence>
<dbReference type="Proteomes" id="UP000308549">
    <property type="component" value="Unassembled WGS sequence"/>
</dbReference>
<dbReference type="PANTHER" id="PTHR12683">
    <property type="entry name" value="CDK-ACTIVATING KINASE ASSEMBLY FACTOR MAT1"/>
    <property type="match status" value="1"/>
</dbReference>
<dbReference type="InterPro" id="IPR017907">
    <property type="entry name" value="Znf_RING_CS"/>
</dbReference>
<dbReference type="InterPro" id="IPR004575">
    <property type="entry name" value="MAT1/Tfb3"/>
</dbReference>
<dbReference type="FunFam" id="3.30.40.10:FF:000037">
    <property type="entry name" value="Cdk-activating kinase assembly factor MAT1, centre"/>
    <property type="match status" value="1"/>
</dbReference>
<dbReference type="AlphaFoldDB" id="A0A4U0TWU0"/>
<dbReference type="EMBL" id="NAJL01000026">
    <property type="protein sequence ID" value="TKA26890.1"/>
    <property type="molecule type" value="Genomic_DNA"/>
</dbReference>
<dbReference type="SUPFAM" id="SSF57850">
    <property type="entry name" value="RING/U-box"/>
    <property type="match status" value="1"/>
</dbReference>
<evidence type="ECO:0000256" key="6">
    <source>
        <dbReference type="ARBA" id="ARBA00023242"/>
    </source>
</evidence>
<dbReference type="PANTHER" id="PTHR12683:SF13">
    <property type="entry name" value="CDK-ACTIVATING KINASE ASSEMBLY FACTOR MAT1"/>
    <property type="match status" value="1"/>
</dbReference>
<comment type="caution">
    <text evidence="13">The sequence shown here is derived from an EMBL/GenBank/DDBJ whole genome shotgun (WGS) entry which is preliminary data.</text>
</comment>
<dbReference type="InterPro" id="IPR001841">
    <property type="entry name" value="Znf_RING"/>
</dbReference>
<dbReference type="GO" id="GO:0061575">
    <property type="term" value="F:cyclin-dependent protein serine/threonine kinase activator activity"/>
    <property type="evidence" value="ECO:0007669"/>
    <property type="project" value="InterPro"/>
</dbReference>
<accession>A0A4U0TWU0</accession>
<feature type="region of interest" description="Disordered" evidence="11">
    <location>
        <begin position="1"/>
        <end position="29"/>
    </location>
</feature>
<name>A0A4U0TWU0_9PEZI</name>
<reference evidence="13 14" key="1">
    <citation type="submission" date="2017-03" db="EMBL/GenBank/DDBJ databases">
        <title>Genomes of endolithic fungi from Antarctica.</title>
        <authorList>
            <person name="Coleine C."/>
            <person name="Masonjones S."/>
            <person name="Stajich J.E."/>
        </authorList>
    </citation>
    <scope>NUCLEOTIDE SEQUENCE [LARGE SCALE GENOMIC DNA]</scope>
    <source>
        <strain evidence="13 14">CCFEE 6315</strain>
    </source>
</reference>
<keyword evidence="6" id="KW-0539">Nucleus</keyword>
<dbReference type="InterPro" id="IPR013083">
    <property type="entry name" value="Znf_RING/FYVE/PHD"/>
</dbReference>
<evidence type="ECO:0000256" key="9">
    <source>
        <dbReference type="PROSITE-ProRule" id="PRU00175"/>
    </source>
</evidence>
<dbReference type="NCBIfam" id="TIGR00570">
    <property type="entry name" value="cdk7"/>
    <property type="match status" value="1"/>
</dbReference>
<dbReference type="GO" id="GO:0070985">
    <property type="term" value="C:transcription factor TFIIK complex"/>
    <property type="evidence" value="ECO:0007669"/>
    <property type="project" value="UniProtKB-ARBA"/>
</dbReference>
<keyword evidence="14" id="KW-1185">Reference proteome</keyword>
<dbReference type="Gene3D" id="3.30.40.10">
    <property type="entry name" value="Zinc/RING finger domain, C3HC4 (zinc finger)"/>
    <property type="match status" value="1"/>
</dbReference>
<sequence>MSRLAQSNRAAPVAKRDARTAGVGGAQDGELLHNNLERMNIDQQGDSTDNRPKSEACPVCNSTKYLNSNLRFLVNPECYHKVCESCVDRIFSNGPATCPIQGCSRTLRKHRFREQTFEDIKVEREVDIRKRVQAVFNRREDDFEGLRDYNDYLNDVEDITFNLINNIDLEDTNRRFEAYQKANQTIIAENERLAREEKMGFAANQKAERLLARERRDAARREEEDERREIEEGRRDVLKRLAAGGDAEKVTKEGQQVQLKKRLNKQAAAQRQQELQNAAGTGNGTAASTMLKGLKARPKKAEPEAPIDPFGGLRFTHKYFEMQDDYRWEGIQDTMKDVRHMAGGYDVRDFTQRSLVAAFSGLGVFAGEEGGEMEKVMVDEKALGTARADLGLKDSGMAEAPR</sequence>
<dbReference type="CDD" id="cd16573">
    <property type="entry name" value="RING-HC_TFB3-like"/>
    <property type="match status" value="1"/>
</dbReference>
<gene>
    <name evidence="13" type="ORF">B0A50_04337</name>
</gene>
<evidence type="ECO:0000259" key="12">
    <source>
        <dbReference type="PROSITE" id="PS50089"/>
    </source>
</evidence>
<feature type="domain" description="RING-type" evidence="12">
    <location>
        <begin position="57"/>
        <end position="100"/>
    </location>
</feature>
<dbReference type="Pfam" id="PF17121">
    <property type="entry name" value="zf-C3HC4_5"/>
    <property type="match status" value="1"/>
</dbReference>
<keyword evidence="3" id="KW-0479">Metal-binding</keyword>
<dbReference type="PROSITE" id="PS00518">
    <property type="entry name" value="ZF_RING_1"/>
    <property type="match status" value="1"/>
</dbReference>
<evidence type="ECO:0000313" key="13">
    <source>
        <dbReference type="EMBL" id="TKA26890.1"/>
    </source>
</evidence>
<proteinExistence type="predicted"/>
<dbReference type="PROSITE" id="PS50089">
    <property type="entry name" value="ZF_RING_2"/>
    <property type="match status" value="1"/>
</dbReference>
<evidence type="ECO:0000256" key="8">
    <source>
        <dbReference type="ARBA" id="ARBA00033277"/>
    </source>
</evidence>
<dbReference type="InterPro" id="IPR015877">
    <property type="entry name" value="MAT1_centre"/>
</dbReference>
<feature type="compositionally biased region" description="Polar residues" evidence="11">
    <location>
        <begin position="267"/>
        <end position="276"/>
    </location>
</feature>
<dbReference type="OrthoDB" id="5963at2759"/>
<feature type="region of interest" description="Disordered" evidence="11">
    <location>
        <begin position="264"/>
        <end position="286"/>
    </location>
</feature>
<keyword evidence="4 9" id="KW-0863">Zinc-finger</keyword>
<keyword evidence="10" id="KW-0175">Coiled coil</keyword>
<feature type="coiled-coil region" evidence="10">
    <location>
        <begin position="176"/>
        <end position="236"/>
    </location>
</feature>
<dbReference type="GO" id="GO:0006357">
    <property type="term" value="P:regulation of transcription by RNA polymerase II"/>
    <property type="evidence" value="ECO:0007669"/>
    <property type="project" value="TreeGrafter"/>
</dbReference>
<evidence type="ECO:0000256" key="3">
    <source>
        <dbReference type="ARBA" id="ARBA00022723"/>
    </source>
</evidence>
<evidence type="ECO:0000256" key="7">
    <source>
        <dbReference type="ARBA" id="ARBA00029873"/>
    </source>
</evidence>
<comment type="subcellular location">
    <subcellularLocation>
        <location evidence="1">Nucleus</location>
    </subcellularLocation>
</comment>
<evidence type="ECO:0000256" key="11">
    <source>
        <dbReference type="SAM" id="MobiDB-lite"/>
    </source>
</evidence>
<evidence type="ECO:0000256" key="4">
    <source>
        <dbReference type="ARBA" id="ARBA00022771"/>
    </source>
</evidence>
<keyword evidence="5" id="KW-0862">Zinc</keyword>
<feature type="compositionally biased region" description="Low complexity" evidence="11">
    <location>
        <begin position="277"/>
        <end position="286"/>
    </location>
</feature>
<protein>
    <recommendedName>
        <fullName evidence="2">RNA polymerase II transcription factor B subunit 3</fullName>
    </recommendedName>
    <alternativeName>
        <fullName evidence="8">RNA polymerase II transcription factor B 38 kDa subunit</fullName>
    </alternativeName>
    <alternativeName>
        <fullName evidence="7">RNA polymerase II transcription factor B p38 subunit</fullName>
    </alternativeName>
</protein>
<organism evidence="13 14">
    <name type="scientific">Salinomyces thailandicus</name>
    <dbReference type="NCBI Taxonomy" id="706561"/>
    <lineage>
        <taxon>Eukaryota</taxon>
        <taxon>Fungi</taxon>
        <taxon>Dikarya</taxon>
        <taxon>Ascomycota</taxon>
        <taxon>Pezizomycotina</taxon>
        <taxon>Dothideomycetes</taxon>
        <taxon>Dothideomycetidae</taxon>
        <taxon>Mycosphaerellales</taxon>
        <taxon>Teratosphaeriaceae</taxon>
        <taxon>Salinomyces</taxon>
    </lineage>
</organism>
<dbReference type="GO" id="GO:0006289">
    <property type="term" value="P:nucleotide-excision repair"/>
    <property type="evidence" value="ECO:0007669"/>
    <property type="project" value="InterPro"/>
</dbReference>
<evidence type="ECO:0000313" key="14">
    <source>
        <dbReference type="Proteomes" id="UP000308549"/>
    </source>
</evidence>
<dbReference type="GO" id="GO:0008270">
    <property type="term" value="F:zinc ion binding"/>
    <property type="evidence" value="ECO:0007669"/>
    <property type="project" value="UniProtKB-KW"/>
</dbReference>
<evidence type="ECO:0000256" key="2">
    <source>
        <dbReference type="ARBA" id="ARBA00022257"/>
    </source>
</evidence>
<evidence type="ECO:0000256" key="10">
    <source>
        <dbReference type="SAM" id="Coils"/>
    </source>
</evidence>